<feature type="repeat" description="Solcar" evidence="6">
    <location>
        <begin position="149"/>
        <end position="250"/>
    </location>
</feature>
<keyword evidence="4 6" id="KW-0472">Membrane</keyword>
<evidence type="ECO:0000256" key="7">
    <source>
        <dbReference type="RuleBase" id="RU000488"/>
    </source>
</evidence>
<evidence type="ECO:0000313" key="10">
    <source>
        <dbReference type="Proteomes" id="UP001237642"/>
    </source>
</evidence>
<dbReference type="SUPFAM" id="SSF103506">
    <property type="entry name" value="Mitochondrial carrier"/>
    <property type="match status" value="1"/>
</dbReference>
<sequence>MAPSFKIKIVDECQVSPPPNTTPISLPLTFLDIPWLLFSPNQSIFFYKFSNYTCNSTTIIPFLKHSLSLTLQHFSPFSGDISTPSRPVKPQIMYSHGDYVLLTIAESDGDAFSQLSCNCPKDVSKLLALVPNLESPVSNETTSAPSLAVQVTVFGDMGISIGLSLQHVVADERTYNIRLLLAHLIIILISFHCWTGIFNMSLILTMGQSFVQVLQNEGAKSLYRGLTPALMRSVLYGGLRLGLYEPSKYVCDLAFESNNILMKIAFFGALATALTNPSEVLKVRLQMNQNSSRGPIEELRRISSTEGMTALWKGVGLAMVRAAALTASQLATYDESKQASSKDVG</sequence>
<evidence type="ECO:0000256" key="4">
    <source>
        <dbReference type="ARBA" id="ARBA00023136"/>
    </source>
</evidence>
<evidence type="ECO:0000313" key="9">
    <source>
        <dbReference type="EMBL" id="KAK1362536.1"/>
    </source>
</evidence>
<keyword evidence="3 6" id="KW-0812">Transmembrane</keyword>
<dbReference type="Gene3D" id="3.30.559.10">
    <property type="entry name" value="Chloramphenicol acetyltransferase-like domain"/>
    <property type="match status" value="1"/>
</dbReference>
<evidence type="ECO:0000256" key="6">
    <source>
        <dbReference type="PROSITE-ProRule" id="PRU00282"/>
    </source>
</evidence>
<evidence type="ECO:0000256" key="1">
    <source>
        <dbReference type="ARBA" id="ARBA00004141"/>
    </source>
</evidence>
<organism evidence="9 10">
    <name type="scientific">Heracleum sosnowskyi</name>
    <dbReference type="NCBI Taxonomy" id="360622"/>
    <lineage>
        <taxon>Eukaryota</taxon>
        <taxon>Viridiplantae</taxon>
        <taxon>Streptophyta</taxon>
        <taxon>Embryophyta</taxon>
        <taxon>Tracheophyta</taxon>
        <taxon>Spermatophyta</taxon>
        <taxon>Magnoliopsida</taxon>
        <taxon>eudicotyledons</taxon>
        <taxon>Gunneridae</taxon>
        <taxon>Pentapetalae</taxon>
        <taxon>asterids</taxon>
        <taxon>campanulids</taxon>
        <taxon>Apiales</taxon>
        <taxon>Apiaceae</taxon>
        <taxon>Apioideae</taxon>
        <taxon>apioid superclade</taxon>
        <taxon>Tordylieae</taxon>
        <taxon>Tordyliinae</taxon>
        <taxon>Heracleum</taxon>
    </lineage>
</organism>
<name>A0AAD8M6K4_9APIA</name>
<gene>
    <name evidence="9" type="ORF">POM88_047010</name>
</gene>
<keyword evidence="2" id="KW-0808">Transferase</keyword>
<protein>
    <submittedName>
        <fullName evidence="9">Uncharacterized protein</fullName>
    </submittedName>
</protein>
<dbReference type="InterPro" id="IPR023395">
    <property type="entry name" value="MCP_dom_sf"/>
</dbReference>
<reference evidence="9" key="2">
    <citation type="submission" date="2023-05" db="EMBL/GenBank/DDBJ databases">
        <authorList>
            <person name="Schelkunov M.I."/>
        </authorList>
    </citation>
    <scope>NUCLEOTIDE SEQUENCE</scope>
    <source>
        <strain evidence="9">Hsosn_3</strain>
        <tissue evidence="9">Leaf</tissue>
    </source>
</reference>
<comment type="subcellular location">
    <subcellularLocation>
        <location evidence="1">Membrane</location>
        <topology evidence="1">Multi-pass membrane protein</topology>
    </subcellularLocation>
</comment>
<dbReference type="Proteomes" id="UP001237642">
    <property type="component" value="Unassembled WGS sequence"/>
</dbReference>
<dbReference type="InterPro" id="IPR023213">
    <property type="entry name" value="CAT-like_dom_sf"/>
</dbReference>
<feature type="repeat" description="Solcar" evidence="6">
    <location>
        <begin position="258"/>
        <end position="339"/>
    </location>
</feature>
<dbReference type="AlphaFoldDB" id="A0AAD8M6K4"/>
<dbReference type="PROSITE" id="PS50920">
    <property type="entry name" value="SOLCAR"/>
    <property type="match status" value="2"/>
</dbReference>
<dbReference type="Gene3D" id="1.50.40.10">
    <property type="entry name" value="Mitochondrial carrier domain"/>
    <property type="match status" value="1"/>
</dbReference>
<comment type="similarity">
    <text evidence="7">Belongs to the mitochondrial carrier (TC 2.A.29) family.</text>
</comment>
<evidence type="ECO:0000256" key="8">
    <source>
        <dbReference type="SAM" id="Phobius"/>
    </source>
</evidence>
<keyword evidence="5" id="KW-0012">Acyltransferase</keyword>
<keyword evidence="7" id="KW-0813">Transport</keyword>
<evidence type="ECO:0000256" key="2">
    <source>
        <dbReference type="ARBA" id="ARBA00022679"/>
    </source>
</evidence>
<keyword evidence="8" id="KW-1133">Transmembrane helix</keyword>
<dbReference type="PANTHER" id="PTHR31625">
    <property type="match status" value="1"/>
</dbReference>
<dbReference type="GO" id="GO:0016747">
    <property type="term" value="F:acyltransferase activity, transferring groups other than amino-acyl groups"/>
    <property type="evidence" value="ECO:0007669"/>
    <property type="project" value="UniProtKB-ARBA"/>
</dbReference>
<reference evidence="9" key="1">
    <citation type="submission" date="2023-02" db="EMBL/GenBank/DDBJ databases">
        <title>Genome of toxic invasive species Heracleum sosnowskyi carries increased number of genes despite the absence of recent whole-genome duplications.</title>
        <authorList>
            <person name="Schelkunov M."/>
            <person name="Shtratnikova V."/>
            <person name="Makarenko M."/>
            <person name="Klepikova A."/>
            <person name="Omelchenko D."/>
            <person name="Novikova G."/>
            <person name="Obukhova E."/>
            <person name="Bogdanov V."/>
            <person name="Penin A."/>
            <person name="Logacheva M."/>
        </authorList>
    </citation>
    <scope>NUCLEOTIDE SEQUENCE</scope>
    <source>
        <strain evidence="9">Hsosn_3</strain>
        <tissue evidence="9">Leaf</tissue>
    </source>
</reference>
<keyword evidence="10" id="KW-1185">Reference proteome</keyword>
<dbReference type="EMBL" id="JAUIZM010000010">
    <property type="protein sequence ID" value="KAK1362536.1"/>
    <property type="molecule type" value="Genomic_DNA"/>
</dbReference>
<proteinExistence type="inferred from homology"/>
<evidence type="ECO:0000256" key="3">
    <source>
        <dbReference type="ARBA" id="ARBA00022692"/>
    </source>
</evidence>
<dbReference type="InterPro" id="IPR051504">
    <property type="entry name" value="Plant_metabolite_acyltrans"/>
</dbReference>
<dbReference type="InterPro" id="IPR018108">
    <property type="entry name" value="MCP_transmembrane"/>
</dbReference>
<dbReference type="Pfam" id="PF02458">
    <property type="entry name" value="Transferase"/>
    <property type="match status" value="1"/>
</dbReference>
<feature type="transmembrane region" description="Helical" evidence="8">
    <location>
        <begin position="180"/>
        <end position="204"/>
    </location>
</feature>
<dbReference type="GO" id="GO:0016020">
    <property type="term" value="C:membrane"/>
    <property type="evidence" value="ECO:0007669"/>
    <property type="project" value="UniProtKB-SubCell"/>
</dbReference>
<comment type="caution">
    <text evidence="9">The sequence shown here is derived from an EMBL/GenBank/DDBJ whole genome shotgun (WGS) entry which is preliminary data.</text>
</comment>
<accession>A0AAD8M6K4</accession>
<evidence type="ECO:0000256" key="5">
    <source>
        <dbReference type="ARBA" id="ARBA00023315"/>
    </source>
</evidence>
<dbReference type="Pfam" id="PF00153">
    <property type="entry name" value="Mito_carr"/>
    <property type="match status" value="2"/>
</dbReference>